<evidence type="ECO:0000256" key="4">
    <source>
        <dbReference type="PROSITE-ProRule" id="PRU00708"/>
    </source>
</evidence>
<accession>A0A9R0UUP4</accession>
<dbReference type="Pfam" id="PF01535">
    <property type="entry name" value="PPR"/>
    <property type="match status" value="1"/>
</dbReference>
<keyword evidence="3" id="KW-0809">Transit peptide</keyword>
<feature type="repeat" description="PPR" evidence="4">
    <location>
        <begin position="1"/>
        <end position="28"/>
    </location>
</feature>
<name>A0A9R0UUP4_TRITD</name>
<sequence>MIQSLLKEGLMEEADNIFSSMEKSGCVLSSRLLNDIIRTLLEKGEILKAGNYMSKIDGKNAQLEASTSSLLLSLFSGEGKYREQIQLLPVKYQFFDAVS</sequence>
<dbReference type="InterPro" id="IPR050667">
    <property type="entry name" value="PPR-containing_protein"/>
</dbReference>
<gene>
    <name evidence="5" type="ORF">TRITD_1Av1G022080</name>
</gene>
<dbReference type="InterPro" id="IPR002885">
    <property type="entry name" value="PPR_rpt"/>
</dbReference>
<dbReference type="Proteomes" id="UP000324705">
    <property type="component" value="Chromosome 1A"/>
</dbReference>
<dbReference type="AlphaFoldDB" id="A0A9R0UUP4"/>
<proteinExistence type="inferred from homology"/>
<evidence type="ECO:0000256" key="3">
    <source>
        <dbReference type="ARBA" id="ARBA00022946"/>
    </source>
</evidence>
<evidence type="ECO:0000256" key="1">
    <source>
        <dbReference type="ARBA" id="ARBA00007626"/>
    </source>
</evidence>
<organism evidence="5 6">
    <name type="scientific">Triticum turgidum subsp. durum</name>
    <name type="common">Durum wheat</name>
    <name type="synonym">Triticum durum</name>
    <dbReference type="NCBI Taxonomy" id="4567"/>
    <lineage>
        <taxon>Eukaryota</taxon>
        <taxon>Viridiplantae</taxon>
        <taxon>Streptophyta</taxon>
        <taxon>Embryophyta</taxon>
        <taxon>Tracheophyta</taxon>
        <taxon>Spermatophyta</taxon>
        <taxon>Magnoliopsida</taxon>
        <taxon>Liliopsida</taxon>
        <taxon>Poales</taxon>
        <taxon>Poaceae</taxon>
        <taxon>BOP clade</taxon>
        <taxon>Pooideae</taxon>
        <taxon>Triticodae</taxon>
        <taxon>Triticeae</taxon>
        <taxon>Triticinae</taxon>
        <taxon>Triticum</taxon>
    </lineage>
</organism>
<dbReference type="Gene3D" id="1.25.40.10">
    <property type="entry name" value="Tetratricopeptide repeat domain"/>
    <property type="match status" value="1"/>
</dbReference>
<dbReference type="InterPro" id="IPR011990">
    <property type="entry name" value="TPR-like_helical_dom_sf"/>
</dbReference>
<protein>
    <recommendedName>
        <fullName evidence="7">Pentatricopeptide repeat-containing protein</fullName>
    </recommendedName>
</protein>
<dbReference type="PROSITE" id="PS51375">
    <property type="entry name" value="PPR"/>
    <property type="match status" value="1"/>
</dbReference>
<dbReference type="PANTHER" id="PTHR47939:SF13">
    <property type="entry name" value="OS03G0201400 PROTEIN"/>
    <property type="match status" value="1"/>
</dbReference>
<comment type="similarity">
    <text evidence="1">Belongs to the PPR family. P subfamily.</text>
</comment>
<evidence type="ECO:0000256" key="2">
    <source>
        <dbReference type="ARBA" id="ARBA00022737"/>
    </source>
</evidence>
<evidence type="ECO:0000313" key="6">
    <source>
        <dbReference type="Proteomes" id="UP000324705"/>
    </source>
</evidence>
<dbReference type="Gramene" id="TRITD1Av1G022080.6">
    <property type="protein sequence ID" value="TRITD1Av1G022080.6"/>
    <property type="gene ID" value="TRITD1Av1G022080"/>
</dbReference>
<dbReference type="NCBIfam" id="TIGR00756">
    <property type="entry name" value="PPR"/>
    <property type="match status" value="1"/>
</dbReference>
<reference evidence="5 6" key="1">
    <citation type="submission" date="2017-09" db="EMBL/GenBank/DDBJ databases">
        <authorList>
            <consortium name="International Durum Wheat Genome Sequencing Consortium (IDWGSC)"/>
            <person name="Milanesi L."/>
        </authorList>
    </citation>
    <scope>NUCLEOTIDE SEQUENCE [LARGE SCALE GENOMIC DNA]</scope>
    <source>
        <strain evidence="6">cv. Svevo</strain>
    </source>
</reference>
<dbReference type="EMBL" id="LT934111">
    <property type="protein sequence ID" value="VAH01613.1"/>
    <property type="molecule type" value="Genomic_DNA"/>
</dbReference>
<keyword evidence="6" id="KW-1185">Reference proteome</keyword>
<dbReference type="PANTHER" id="PTHR47939">
    <property type="entry name" value="MEMBRANE-ASSOCIATED SALT-INDUCIBLE PROTEIN-LIKE"/>
    <property type="match status" value="1"/>
</dbReference>
<evidence type="ECO:0000313" key="5">
    <source>
        <dbReference type="EMBL" id="VAH01613.1"/>
    </source>
</evidence>
<evidence type="ECO:0008006" key="7">
    <source>
        <dbReference type="Google" id="ProtNLM"/>
    </source>
</evidence>
<keyword evidence="2" id="KW-0677">Repeat</keyword>